<dbReference type="AlphaFoldDB" id="A0A074W012"/>
<keyword evidence="3" id="KW-1185">Reference proteome</keyword>
<protein>
    <submittedName>
        <fullName evidence="2">Uncharacterized protein</fullName>
    </submittedName>
</protein>
<reference evidence="2 3" key="1">
    <citation type="journal article" date="2014" name="BMC Genomics">
        <title>Genome sequencing of four Aureobasidium pullulans varieties: biotechnological potential, stress tolerance, and description of new species.</title>
        <authorList>
            <person name="Gostin Ar C."/>
            <person name="Ohm R.A."/>
            <person name="Kogej T."/>
            <person name="Sonjak S."/>
            <person name="Turk M."/>
            <person name="Zajc J."/>
            <person name="Zalar P."/>
            <person name="Grube M."/>
            <person name="Sun H."/>
            <person name="Han J."/>
            <person name="Sharma A."/>
            <person name="Chiniquy J."/>
            <person name="Ngan C.Y."/>
            <person name="Lipzen A."/>
            <person name="Barry K."/>
            <person name="Grigoriev I.V."/>
            <person name="Gunde-Cimerman N."/>
        </authorList>
    </citation>
    <scope>NUCLEOTIDE SEQUENCE [LARGE SCALE GENOMIC DNA]</scope>
    <source>
        <strain evidence="2 3">CBS 110374</strain>
    </source>
</reference>
<feature type="chain" id="PRO_5001701052" evidence="1">
    <location>
        <begin position="20"/>
        <end position="168"/>
    </location>
</feature>
<dbReference type="Proteomes" id="UP000030672">
    <property type="component" value="Unassembled WGS sequence"/>
</dbReference>
<keyword evidence="1" id="KW-0732">Signal</keyword>
<evidence type="ECO:0000313" key="2">
    <source>
        <dbReference type="EMBL" id="KEQ63282.1"/>
    </source>
</evidence>
<feature type="signal peptide" evidence="1">
    <location>
        <begin position="1"/>
        <end position="19"/>
    </location>
</feature>
<sequence length="168" mass="17666">MHLINTLLLGAGAVSMASAATTPQYLTLGTLNSNMPSGIQTPAYSTISFPITDSKTKASTTCTIQWDWTKKPSTSWTPCKDNSFSIKVSNYKTMTDFQLDLQHQYNTKTGKKCVNPNGTGCTTTLASTTVSKNAAGFQTYCGASGACGAVGKKGVKVPVSSSKTGTQK</sequence>
<dbReference type="EMBL" id="KL584832">
    <property type="protein sequence ID" value="KEQ63282.1"/>
    <property type="molecule type" value="Genomic_DNA"/>
</dbReference>
<dbReference type="HOGENOM" id="CLU_099488_0_0_1"/>
<organism evidence="2 3">
    <name type="scientific">Aureobasidium melanogenum (strain CBS 110374)</name>
    <name type="common">Aureobasidium pullulans var. melanogenum</name>
    <dbReference type="NCBI Taxonomy" id="1043003"/>
    <lineage>
        <taxon>Eukaryota</taxon>
        <taxon>Fungi</taxon>
        <taxon>Dikarya</taxon>
        <taxon>Ascomycota</taxon>
        <taxon>Pezizomycotina</taxon>
        <taxon>Dothideomycetes</taxon>
        <taxon>Dothideomycetidae</taxon>
        <taxon>Dothideales</taxon>
        <taxon>Saccotheciaceae</taxon>
        <taxon>Aureobasidium</taxon>
    </lineage>
</organism>
<gene>
    <name evidence="2" type="ORF">M437DRAFT_84308</name>
</gene>
<dbReference type="GeneID" id="63921454"/>
<dbReference type="RefSeq" id="XP_040880305.1">
    <property type="nucleotide sequence ID" value="XM_041028081.1"/>
</dbReference>
<evidence type="ECO:0000256" key="1">
    <source>
        <dbReference type="SAM" id="SignalP"/>
    </source>
</evidence>
<evidence type="ECO:0000313" key="3">
    <source>
        <dbReference type="Proteomes" id="UP000030672"/>
    </source>
</evidence>
<proteinExistence type="predicted"/>
<name>A0A074W012_AURM1</name>
<accession>A0A074W012</accession>